<dbReference type="Proteomes" id="UP000784294">
    <property type="component" value="Unassembled WGS sequence"/>
</dbReference>
<name>A0A448XJ41_9PLAT</name>
<dbReference type="AlphaFoldDB" id="A0A448XJ41"/>
<sequence length="118" mass="13136">MVAHMTGEQEAPLIQLEGGRPLSLSFSLYSDDSVSMANGLDNTERDLTSGHPSAGRLCWFQQAVNSVIRNTELHCARLNIDGRSILESQLVRRFSPSEEPSYGLVQMRDSIIWPSSDR</sequence>
<dbReference type="EMBL" id="CAAALY010256257">
    <property type="protein sequence ID" value="VEL37888.1"/>
    <property type="molecule type" value="Genomic_DNA"/>
</dbReference>
<organism evidence="1 2">
    <name type="scientific">Protopolystoma xenopodis</name>
    <dbReference type="NCBI Taxonomy" id="117903"/>
    <lineage>
        <taxon>Eukaryota</taxon>
        <taxon>Metazoa</taxon>
        <taxon>Spiralia</taxon>
        <taxon>Lophotrochozoa</taxon>
        <taxon>Platyhelminthes</taxon>
        <taxon>Monogenea</taxon>
        <taxon>Polyopisthocotylea</taxon>
        <taxon>Polystomatidea</taxon>
        <taxon>Polystomatidae</taxon>
        <taxon>Protopolystoma</taxon>
    </lineage>
</organism>
<reference evidence="1" key="1">
    <citation type="submission" date="2018-11" db="EMBL/GenBank/DDBJ databases">
        <authorList>
            <consortium name="Pathogen Informatics"/>
        </authorList>
    </citation>
    <scope>NUCLEOTIDE SEQUENCE</scope>
</reference>
<evidence type="ECO:0000313" key="2">
    <source>
        <dbReference type="Proteomes" id="UP000784294"/>
    </source>
</evidence>
<comment type="caution">
    <text evidence="1">The sequence shown here is derived from an EMBL/GenBank/DDBJ whole genome shotgun (WGS) entry which is preliminary data.</text>
</comment>
<accession>A0A448XJ41</accession>
<evidence type="ECO:0000313" key="1">
    <source>
        <dbReference type="EMBL" id="VEL37888.1"/>
    </source>
</evidence>
<proteinExistence type="predicted"/>
<dbReference type="OrthoDB" id="6375837at2759"/>
<keyword evidence="2" id="KW-1185">Reference proteome</keyword>
<protein>
    <submittedName>
        <fullName evidence="1">Uncharacterized protein</fullName>
    </submittedName>
</protein>
<gene>
    <name evidence="1" type="ORF">PXEA_LOCUS31328</name>
</gene>